<evidence type="ECO:0000313" key="1">
    <source>
        <dbReference type="EMBL" id="KAJ8024147.1"/>
    </source>
</evidence>
<dbReference type="AlphaFoldDB" id="A0A9Q0YPR8"/>
<organism evidence="1 2">
    <name type="scientific">Holothuria leucospilota</name>
    <name type="common">Black long sea cucumber</name>
    <name type="synonym">Mertensiothuria leucospilota</name>
    <dbReference type="NCBI Taxonomy" id="206669"/>
    <lineage>
        <taxon>Eukaryota</taxon>
        <taxon>Metazoa</taxon>
        <taxon>Echinodermata</taxon>
        <taxon>Eleutherozoa</taxon>
        <taxon>Echinozoa</taxon>
        <taxon>Holothuroidea</taxon>
        <taxon>Aspidochirotacea</taxon>
        <taxon>Aspidochirotida</taxon>
        <taxon>Holothuriidae</taxon>
        <taxon>Holothuria</taxon>
    </lineage>
</organism>
<gene>
    <name evidence="1" type="ORF">HOLleu_36793</name>
</gene>
<proteinExistence type="predicted"/>
<accession>A0A9Q0YPR8</accession>
<name>A0A9Q0YPR8_HOLLE</name>
<evidence type="ECO:0000313" key="2">
    <source>
        <dbReference type="Proteomes" id="UP001152320"/>
    </source>
</evidence>
<comment type="caution">
    <text evidence="1">The sequence shown here is derived from an EMBL/GenBank/DDBJ whole genome shotgun (WGS) entry which is preliminary data.</text>
</comment>
<protein>
    <submittedName>
        <fullName evidence="1">Uncharacterized protein</fullName>
    </submittedName>
</protein>
<keyword evidence="2" id="KW-1185">Reference proteome</keyword>
<reference evidence="1" key="1">
    <citation type="submission" date="2021-10" db="EMBL/GenBank/DDBJ databases">
        <title>Tropical sea cucumber genome reveals ecological adaptation and Cuvierian tubules defense mechanism.</title>
        <authorList>
            <person name="Chen T."/>
        </authorList>
    </citation>
    <scope>NUCLEOTIDE SEQUENCE</scope>
    <source>
        <strain evidence="1">Nanhai2018</strain>
        <tissue evidence="1">Muscle</tissue>
    </source>
</reference>
<dbReference type="EMBL" id="JAIZAY010000019">
    <property type="protein sequence ID" value="KAJ8024147.1"/>
    <property type="molecule type" value="Genomic_DNA"/>
</dbReference>
<sequence length="52" mass="5871">MVLITGDANIGTEEIHVRRAFARPTDAYYSCTYTLAALTPKEKYILETGYEI</sequence>
<dbReference type="Proteomes" id="UP001152320">
    <property type="component" value="Chromosome 19"/>
</dbReference>